<dbReference type="InterPro" id="IPR018276">
    <property type="entry name" value="DDA1_dom"/>
</dbReference>
<dbReference type="Proteomes" id="UP001485043">
    <property type="component" value="Unassembled WGS sequence"/>
</dbReference>
<evidence type="ECO:0000256" key="1">
    <source>
        <dbReference type="SAM" id="MobiDB-lite"/>
    </source>
</evidence>
<keyword evidence="4" id="KW-1185">Reference proteome</keyword>
<feature type="region of interest" description="Disordered" evidence="1">
    <location>
        <begin position="1"/>
        <end position="29"/>
    </location>
</feature>
<reference evidence="3 4" key="1">
    <citation type="journal article" date="2024" name="Nat. Commun.">
        <title>Phylogenomics reveals the evolutionary origins of lichenization in chlorophyte algae.</title>
        <authorList>
            <person name="Puginier C."/>
            <person name="Libourel C."/>
            <person name="Otte J."/>
            <person name="Skaloud P."/>
            <person name="Haon M."/>
            <person name="Grisel S."/>
            <person name="Petersen M."/>
            <person name="Berrin J.G."/>
            <person name="Delaux P.M."/>
            <person name="Dal Grande F."/>
            <person name="Keller J."/>
        </authorList>
    </citation>
    <scope>NUCLEOTIDE SEQUENCE [LARGE SCALE GENOMIC DNA]</scope>
    <source>
        <strain evidence="3 4">SAG 2523</strain>
    </source>
</reference>
<feature type="domain" description="DET1- and DDB1-associated protein 1" evidence="2">
    <location>
        <begin position="4"/>
        <end position="65"/>
    </location>
</feature>
<dbReference type="AlphaFoldDB" id="A0AAW1TEF7"/>
<accession>A0AAW1TEF7</accession>
<protein>
    <recommendedName>
        <fullName evidence="2">DET1- and DDB1-associated protein 1 domain-containing protein</fullName>
    </recommendedName>
</protein>
<comment type="caution">
    <text evidence="3">The sequence shown here is derived from an EMBL/GenBank/DDBJ whole genome shotgun (WGS) entry which is preliminary data.</text>
</comment>
<feature type="compositionally biased region" description="Polar residues" evidence="1">
    <location>
        <begin position="16"/>
        <end position="25"/>
    </location>
</feature>
<feature type="region of interest" description="Disordered" evidence="1">
    <location>
        <begin position="71"/>
        <end position="106"/>
    </location>
</feature>
<evidence type="ECO:0000313" key="4">
    <source>
        <dbReference type="Proteomes" id="UP001485043"/>
    </source>
</evidence>
<gene>
    <name evidence="3" type="ORF">WJX84_009727</name>
</gene>
<name>A0AAW1TEF7_9CHLO</name>
<dbReference type="Pfam" id="PF10172">
    <property type="entry name" value="DDA1"/>
    <property type="match status" value="1"/>
</dbReference>
<organism evidence="3 4">
    <name type="scientific">Apatococcus fuscideae</name>
    <dbReference type="NCBI Taxonomy" id="2026836"/>
    <lineage>
        <taxon>Eukaryota</taxon>
        <taxon>Viridiplantae</taxon>
        <taxon>Chlorophyta</taxon>
        <taxon>core chlorophytes</taxon>
        <taxon>Trebouxiophyceae</taxon>
        <taxon>Chlorellales</taxon>
        <taxon>Chlorellaceae</taxon>
        <taxon>Apatococcus</taxon>
    </lineage>
</organism>
<evidence type="ECO:0000313" key="3">
    <source>
        <dbReference type="EMBL" id="KAK9867223.1"/>
    </source>
</evidence>
<sequence length="106" mass="11830">MEALLGLPSHDPTHFSAFSKQSNRSVQRKEQTLRRYIAIHEGTEAPAHQVIRTEAKSVLVREFEQMGLQRAQALGNKRTGHSGPQSNKRHCASSSFEGGMDKDESQ</sequence>
<proteinExistence type="predicted"/>
<evidence type="ECO:0000259" key="2">
    <source>
        <dbReference type="Pfam" id="PF10172"/>
    </source>
</evidence>
<feature type="compositionally biased region" description="Polar residues" evidence="1">
    <location>
        <begin position="82"/>
        <end position="96"/>
    </location>
</feature>
<dbReference type="EMBL" id="JALJOV010000101">
    <property type="protein sequence ID" value="KAK9867223.1"/>
    <property type="molecule type" value="Genomic_DNA"/>
</dbReference>